<comment type="caution">
    <text evidence="5">The sequence shown here is derived from an EMBL/GenBank/DDBJ whole genome shotgun (WGS) entry which is preliminary data.</text>
</comment>
<protein>
    <recommendedName>
        <fullName evidence="1">diguanylate cyclase</fullName>
        <ecNumber evidence="1">2.7.7.65</ecNumber>
    </recommendedName>
</protein>
<dbReference type="InterPro" id="IPR043128">
    <property type="entry name" value="Rev_trsase/Diguanyl_cyclase"/>
</dbReference>
<dbReference type="InterPro" id="IPR029787">
    <property type="entry name" value="Nucleotide_cyclase"/>
</dbReference>
<proteinExistence type="predicted"/>
<keyword evidence="3" id="KW-1133">Transmembrane helix</keyword>
<dbReference type="Proteomes" id="UP000094412">
    <property type="component" value="Unassembled WGS sequence"/>
</dbReference>
<dbReference type="STRING" id="1566387.QV13_17730"/>
<feature type="domain" description="GGDEF" evidence="4">
    <location>
        <begin position="245"/>
        <end position="378"/>
    </location>
</feature>
<evidence type="ECO:0000256" key="3">
    <source>
        <dbReference type="SAM" id="Phobius"/>
    </source>
</evidence>
<evidence type="ECO:0000256" key="1">
    <source>
        <dbReference type="ARBA" id="ARBA00012528"/>
    </source>
</evidence>
<dbReference type="PROSITE" id="PS50887">
    <property type="entry name" value="GGDEF"/>
    <property type="match status" value="1"/>
</dbReference>
<dbReference type="SMART" id="SM00267">
    <property type="entry name" value="GGDEF"/>
    <property type="match status" value="1"/>
</dbReference>
<keyword evidence="3" id="KW-0812">Transmembrane</keyword>
<sequence length="390" mass="42387">MLDFQSLLLAAALSGACLSVTMLVIWTATRQSRYFLTASMGLALLAMHVVAFWRYGIEPRPWLGALTLALLPTGFSLILIAAAQFYGRSEVTRQAPLAVGLSILSTTFLMVVGLDGAAFMAEYLWSTILLVWIGWIFWQNRAEFPALIVLMSTLFGICSVSFALCGIVLLVDGRWVLGGAPDNWAERINIIISVACLTALGALPMTMHNLRAAARHRSEALTDALTGLRNRRALVEDYPKKAFGEQMAVVMFDLDHFKNTNDVHGHSTGDDVLRRFAEVMSGSLRAGDSAFRLGGEEFALVIARVEGNYVEATARRILVDFAAEEIVTPAGPLRCTVSAGVAFGKPGGVTLSDMLTRADRALYEAKRAGRNRVAVDGWIAGPVHRPARRA</sequence>
<evidence type="ECO:0000256" key="2">
    <source>
        <dbReference type="ARBA" id="ARBA00034247"/>
    </source>
</evidence>
<feature type="transmembrane region" description="Helical" evidence="3">
    <location>
        <begin position="145"/>
        <end position="170"/>
    </location>
</feature>
<evidence type="ECO:0000313" key="5">
    <source>
        <dbReference type="EMBL" id="OCX14332.1"/>
    </source>
</evidence>
<keyword evidence="6" id="KW-1185">Reference proteome</keyword>
<dbReference type="FunFam" id="3.30.70.270:FF:000001">
    <property type="entry name" value="Diguanylate cyclase domain protein"/>
    <property type="match status" value="1"/>
</dbReference>
<feature type="transmembrane region" description="Helical" evidence="3">
    <location>
        <begin position="190"/>
        <end position="207"/>
    </location>
</feature>
<feature type="transmembrane region" description="Helical" evidence="3">
    <location>
        <begin position="34"/>
        <end position="56"/>
    </location>
</feature>
<dbReference type="EC" id="2.7.7.65" evidence="1"/>
<dbReference type="GO" id="GO:0005886">
    <property type="term" value="C:plasma membrane"/>
    <property type="evidence" value="ECO:0007669"/>
    <property type="project" value="TreeGrafter"/>
</dbReference>
<organism evidence="5 6">
    <name type="scientific">Mesorhizobium hungaricum</name>
    <dbReference type="NCBI Taxonomy" id="1566387"/>
    <lineage>
        <taxon>Bacteria</taxon>
        <taxon>Pseudomonadati</taxon>
        <taxon>Pseudomonadota</taxon>
        <taxon>Alphaproteobacteria</taxon>
        <taxon>Hyphomicrobiales</taxon>
        <taxon>Phyllobacteriaceae</taxon>
        <taxon>Mesorhizobium</taxon>
    </lineage>
</organism>
<accession>A0A1C2DHU0</accession>
<dbReference type="PANTHER" id="PTHR45138:SF9">
    <property type="entry name" value="DIGUANYLATE CYCLASE DGCM-RELATED"/>
    <property type="match status" value="1"/>
</dbReference>
<feature type="transmembrane region" description="Helical" evidence="3">
    <location>
        <begin position="95"/>
        <end position="114"/>
    </location>
</feature>
<feature type="transmembrane region" description="Helical" evidence="3">
    <location>
        <begin position="120"/>
        <end position="138"/>
    </location>
</feature>
<evidence type="ECO:0000313" key="6">
    <source>
        <dbReference type="Proteomes" id="UP000094412"/>
    </source>
</evidence>
<dbReference type="GO" id="GO:0052621">
    <property type="term" value="F:diguanylate cyclase activity"/>
    <property type="evidence" value="ECO:0007669"/>
    <property type="project" value="UniProtKB-EC"/>
</dbReference>
<dbReference type="SUPFAM" id="SSF55073">
    <property type="entry name" value="Nucleotide cyclase"/>
    <property type="match status" value="1"/>
</dbReference>
<dbReference type="EMBL" id="MDEO01000035">
    <property type="protein sequence ID" value="OCX14332.1"/>
    <property type="molecule type" value="Genomic_DNA"/>
</dbReference>
<dbReference type="Pfam" id="PF00990">
    <property type="entry name" value="GGDEF"/>
    <property type="match status" value="1"/>
</dbReference>
<dbReference type="GO" id="GO:1902201">
    <property type="term" value="P:negative regulation of bacterial-type flagellum-dependent cell motility"/>
    <property type="evidence" value="ECO:0007669"/>
    <property type="project" value="TreeGrafter"/>
</dbReference>
<gene>
    <name evidence="5" type="ORF">QV13_17730</name>
</gene>
<dbReference type="AlphaFoldDB" id="A0A1C2DHU0"/>
<dbReference type="CDD" id="cd01949">
    <property type="entry name" value="GGDEF"/>
    <property type="match status" value="1"/>
</dbReference>
<evidence type="ECO:0000259" key="4">
    <source>
        <dbReference type="PROSITE" id="PS50887"/>
    </source>
</evidence>
<reference evidence="5 6" key="1">
    <citation type="submission" date="2016-08" db="EMBL/GenBank/DDBJ databases">
        <title>Whole genome sequence of Mesorhizobium sp. strain UASWS1009 isolated from industrial sewage.</title>
        <authorList>
            <person name="Crovadore J."/>
            <person name="Calmin G."/>
            <person name="Chablais R."/>
            <person name="Cochard B."/>
            <person name="Lefort F."/>
        </authorList>
    </citation>
    <scope>NUCLEOTIDE SEQUENCE [LARGE SCALE GENOMIC DNA]</scope>
    <source>
        <strain evidence="5 6">UASWS1009</strain>
    </source>
</reference>
<dbReference type="GO" id="GO:0043709">
    <property type="term" value="P:cell adhesion involved in single-species biofilm formation"/>
    <property type="evidence" value="ECO:0007669"/>
    <property type="project" value="TreeGrafter"/>
</dbReference>
<dbReference type="InterPro" id="IPR000160">
    <property type="entry name" value="GGDEF_dom"/>
</dbReference>
<feature type="transmembrane region" description="Helical" evidence="3">
    <location>
        <begin position="62"/>
        <end position="83"/>
    </location>
</feature>
<dbReference type="RefSeq" id="WP_024924810.1">
    <property type="nucleotide sequence ID" value="NZ_MDEO01000035.1"/>
</dbReference>
<comment type="catalytic activity">
    <reaction evidence="2">
        <text>2 GTP = 3',3'-c-di-GMP + 2 diphosphate</text>
        <dbReference type="Rhea" id="RHEA:24898"/>
        <dbReference type="ChEBI" id="CHEBI:33019"/>
        <dbReference type="ChEBI" id="CHEBI:37565"/>
        <dbReference type="ChEBI" id="CHEBI:58805"/>
        <dbReference type="EC" id="2.7.7.65"/>
    </reaction>
</comment>
<feature type="transmembrane region" description="Helical" evidence="3">
    <location>
        <begin position="6"/>
        <end position="27"/>
    </location>
</feature>
<name>A0A1C2DHU0_9HYPH</name>
<dbReference type="NCBIfam" id="TIGR00254">
    <property type="entry name" value="GGDEF"/>
    <property type="match status" value="1"/>
</dbReference>
<dbReference type="OrthoDB" id="9812260at2"/>
<keyword evidence="3" id="KW-0472">Membrane</keyword>
<dbReference type="PANTHER" id="PTHR45138">
    <property type="entry name" value="REGULATORY COMPONENTS OF SENSORY TRANSDUCTION SYSTEM"/>
    <property type="match status" value="1"/>
</dbReference>
<dbReference type="InterPro" id="IPR050469">
    <property type="entry name" value="Diguanylate_Cyclase"/>
</dbReference>
<dbReference type="Gene3D" id="3.30.70.270">
    <property type="match status" value="1"/>
</dbReference>